<keyword evidence="1" id="KW-0677">Repeat</keyword>
<feature type="region of interest" description="Disordered" evidence="4">
    <location>
        <begin position="596"/>
        <end position="662"/>
    </location>
</feature>
<feature type="repeat" description="ANK" evidence="3">
    <location>
        <begin position="569"/>
        <end position="601"/>
    </location>
</feature>
<dbReference type="EMBL" id="JAQIZZ010000003">
    <property type="protein sequence ID" value="KAJ5546186.1"/>
    <property type="molecule type" value="Genomic_DNA"/>
</dbReference>
<evidence type="ECO:0000313" key="5">
    <source>
        <dbReference type="EMBL" id="KAJ5546186.1"/>
    </source>
</evidence>
<dbReference type="Pfam" id="PF12796">
    <property type="entry name" value="Ank_2"/>
    <property type="match status" value="1"/>
</dbReference>
<dbReference type="PROSITE" id="PS50088">
    <property type="entry name" value="ANK_REPEAT"/>
    <property type="match status" value="2"/>
</dbReference>
<sequence length="1730" mass="195204">MDSLPVVPAKHANFLSYIEANPKTPIQDLVNPYNAFDAAARRIYAQEPSHPLVNDNYANIVPLYNIAGSTDIHVRARDLASEGPEKKEKYILPLEDRARRPNGSPAVVSTLAEFQQNFAIFTENSLSEIDWSNVVAAGSAVVTSALPVPESHRGSKRALRQYYHDQFAPASDVDLFLYDLTEEQAVEKIKHIEEKIRNAILHETTTVRTKNTVTIVSQYPTRHVQIVLRIYHSIAEILTGFDVDCSCAAYDGKQVYASPRAIASYITQANQIDLTRRSPSYENRLSKYGHRGFEVFWPQLDRSKIDPTIFERSFSRTEGLARLLVLEQLPKAGDRESYLKNRRSERGRPPPSLHSRLQRKSLRGNIKNEWEDEVPEWQEEDQVSNYHTFTIPYGKYFNARKIEKLLYTKDLLLNAQWNQPKDRTVYLHRHPAFFGDAADVLGDCCGCCPEPITDEELKISEDERKIYISGPVAFMKDDPGRQEIGSFNPITETDWTEMSYVGYTERLCQAIVSGDVAVIKNFLADKDASPNRRDYTGRTPLQLACISSTPEVVQCLVDHGARLIARMADGKTALHLAAARGNVEMIRILLTKSNENEEAEARKEELKKKGTKKKANFEDEDDEMRDADDASHTSASYVKVEKEENDGDDTNHETFEENEEEPDIYDTNATAWDSLASPLQLAILHGHTDVVTELVSSFGADISMPIKILNDWNRQPQASILNLVLVLALPLDKARSMSQTLLKLGASPARADLTQSTPLHYIAQSSYSDLLDVYLEHDGPALQRAINHLALTSDRFFRADRIFFSALMNAIATQNDKSAKKILEVGANPRFELESLMSAIKSQLSGFHNVQCIVEQVKNGVKQPILYAVEQDLPLVAIELLRRGADPNSEEATTRGQTQYMTVLTCVRNSLKSKREFLRADEGVIRCSFAFRNRPFVFEKDDESYLAEYPPFSYQRFFATLQLKDAREERRKYDEGPGGQKATIAEPGLSEKKAAVTRLIREYELLEKELLARGAKTVTELHPDLIQPPILPMPTVQDQGEIFKIEFKFQTHILTDTAREGYLQLFEAAWNGDIETIKALTLAMWGPSQDQPPLEIAVQDDLENSCLSIAILRGHLSTAKAIIPILQAQYKKKKPQGQVRFEMDIDADESDAEPLDDEDINITSHIVHDQFTHENIGEVVTQVESQISPLGALQIYCGAYNFLGESSNLLFREFGPDRGEFYNDKIHTLLSYAIFKNDISLFDFILELGQECANMEPSGKAQFTIPERDFQLAIALGRMDCLVKMIQTTAAGLPLAKLCEQAGIKPKEEHLYYPGLSVRGKKRKDWADAGRVVEMPPPGSRPPLLIAAIQGNLSATEWFLGTAPGRYYVSYASSRVEDEDIKRLSQSKLGLEGSILNWLQTRNNLVLHCAVMSQPCEESERLVQYLFAHRADTLPLALACSLHRTEYARILIAGGANQTTRDSDSHNIVHLLLKSIEEAICEKAEDIAPLIRLLSPQLVSSMLVQRAGDGSMTPLARWLQLSYSDATWNTQDPSFKKTCDRMAAMTRLLMSYDEASNQKQLEILDGSGNAAVHIAVKYGYPTVLETMLDRRPDLLHRENATGCTPLELAVDSWVNQTTRTPRQLPGSRYDEVPEWKPVVIRPPRYFIEGRDPRTRWEMMYQICQDRSQQRPGKRRLVTLFEANEVAKRLTVDNRWSKRLAQGGQNHVPDPESEVEEEKDEVAVWGVMASQ</sequence>
<evidence type="ECO:0000313" key="6">
    <source>
        <dbReference type="Proteomes" id="UP001220324"/>
    </source>
</evidence>
<feature type="compositionally biased region" description="Basic and acidic residues" evidence="4">
    <location>
        <begin position="336"/>
        <end position="348"/>
    </location>
</feature>
<dbReference type="SUPFAM" id="SSF48403">
    <property type="entry name" value="Ankyrin repeat"/>
    <property type="match status" value="3"/>
</dbReference>
<keyword evidence="2 3" id="KW-0040">ANK repeat</keyword>
<feature type="compositionally biased region" description="Acidic residues" evidence="4">
    <location>
        <begin position="1710"/>
        <end position="1719"/>
    </location>
</feature>
<feature type="region of interest" description="Disordered" evidence="4">
    <location>
        <begin position="1699"/>
        <end position="1720"/>
    </location>
</feature>
<proteinExistence type="predicted"/>
<dbReference type="PANTHER" id="PTHR24198:SF165">
    <property type="entry name" value="ANKYRIN REPEAT-CONTAINING PROTEIN-RELATED"/>
    <property type="match status" value="1"/>
</dbReference>
<accession>A0AAD6CZA5</accession>
<evidence type="ECO:0008006" key="7">
    <source>
        <dbReference type="Google" id="ProtNLM"/>
    </source>
</evidence>
<protein>
    <recommendedName>
        <fullName evidence="7">Ankyrin repeat protein</fullName>
    </recommendedName>
</protein>
<reference evidence="5 6" key="1">
    <citation type="journal article" date="2023" name="IMA Fungus">
        <title>Comparative genomic study of the Penicillium genus elucidates a diverse pangenome and 15 lateral gene transfer events.</title>
        <authorList>
            <person name="Petersen C."/>
            <person name="Sorensen T."/>
            <person name="Nielsen M.R."/>
            <person name="Sondergaard T.E."/>
            <person name="Sorensen J.L."/>
            <person name="Fitzpatrick D.A."/>
            <person name="Frisvad J.C."/>
            <person name="Nielsen K.L."/>
        </authorList>
    </citation>
    <scope>NUCLEOTIDE SEQUENCE [LARGE SCALE GENOMIC DNA]</scope>
    <source>
        <strain evidence="5 6">IBT 35679</strain>
    </source>
</reference>
<dbReference type="PROSITE" id="PS50297">
    <property type="entry name" value="ANK_REP_REGION"/>
    <property type="match status" value="2"/>
</dbReference>
<name>A0AAD6CZA5_9EURO</name>
<feature type="compositionally biased region" description="Basic and acidic residues" evidence="4">
    <location>
        <begin position="599"/>
        <end position="608"/>
    </location>
</feature>
<feature type="region of interest" description="Disordered" evidence="4">
    <location>
        <begin position="336"/>
        <end position="356"/>
    </location>
</feature>
<evidence type="ECO:0000256" key="4">
    <source>
        <dbReference type="SAM" id="MobiDB-lite"/>
    </source>
</evidence>
<keyword evidence="6" id="KW-1185">Reference proteome</keyword>
<dbReference type="Pfam" id="PF00023">
    <property type="entry name" value="Ank"/>
    <property type="match status" value="1"/>
</dbReference>
<dbReference type="Proteomes" id="UP001220324">
    <property type="component" value="Unassembled WGS sequence"/>
</dbReference>
<dbReference type="Gene3D" id="1.25.40.20">
    <property type="entry name" value="Ankyrin repeat-containing domain"/>
    <property type="match status" value="4"/>
</dbReference>
<dbReference type="InterPro" id="IPR036770">
    <property type="entry name" value="Ankyrin_rpt-contain_sf"/>
</dbReference>
<gene>
    <name evidence="5" type="ORF">N7494_003771</name>
</gene>
<feature type="repeat" description="ANK" evidence="3">
    <location>
        <begin position="536"/>
        <end position="568"/>
    </location>
</feature>
<dbReference type="SMART" id="SM00248">
    <property type="entry name" value="ANK"/>
    <property type="match status" value="11"/>
</dbReference>
<evidence type="ECO:0000256" key="3">
    <source>
        <dbReference type="PROSITE-ProRule" id="PRU00023"/>
    </source>
</evidence>
<dbReference type="PANTHER" id="PTHR24198">
    <property type="entry name" value="ANKYRIN REPEAT AND PROTEIN KINASE DOMAIN-CONTAINING PROTEIN"/>
    <property type="match status" value="1"/>
</dbReference>
<dbReference type="InterPro" id="IPR002110">
    <property type="entry name" value="Ankyrin_rpt"/>
</dbReference>
<comment type="caution">
    <text evidence="5">The sequence shown here is derived from an EMBL/GenBank/DDBJ whole genome shotgun (WGS) entry which is preliminary data.</text>
</comment>
<evidence type="ECO:0000256" key="2">
    <source>
        <dbReference type="ARBA" id="ARBA00023043"/>
    </source>
</evidence>
<evidence type="ECO:0000256" key="1">
    <source>
        <dbReference type="ARBA" id="ARBA00022737"/>
    </source>
</evidence>
<dbReference type="PRINTS" id="PR01415">
    <property type="entry name" value="ANKYRIN"/>
</dbReference>
<organism evidence="5 6">
    <name type="scientific">Penicillium frequentans</name>
    <dbReference type="NCBI Taxonomy" id="3151616"/>
    <lineage>
        <taxon>Eukaryota</taxon>
        <taxon>Fungi</taxon>
        <taxon>Dikarya</taxon>
        <taxon>Ascomycota</taxon>
        <taxon>Pezizomycotina</taxon>
        <taxon>Eurotiomycetes</taxon>
        <taxon>Eurotiomycetidae</taxon>
        <taxon>Eurotiales</taxon>
        <taxon>Aspergillaceae</taxon>
        <taxon>Penicillium</taxon>
    </lineage>
</organism>